<accession>A0ACC1LYV2</accession>
<keyword evidence="2" id="KW-1185">Reference proteome</keyword>
<evidence type="ECO:0000313" key="2">
    <source>
        <dbReference type="Proteomes" id="UP001139981"/>
    </source>
</evidence>
<proteinExistence type="predicted"/>
<name>A0ACC1LYV2_9FUNG</name>
<sequence>MDSSLARLVVGDEHRGELRYEIWDLLDEYTPATIAHVVNVLKQIDIGSNDEEQCQRRRLAILNFIASALT</sequence>
<protein>
    <submittedName>
        <fullName evidence="1">Uncharacterized protein</fullName>
    </submittedName>
</protein>
<dbReference type="Proteomes" id="UP001139981">
    <property type="component" value="Unassembled WGS sequence"/>
</dbReference>
<feature type="non-terminal residue" evidence="1">
    <location>
        <position position="70"/>
    </location>
</feature>
<organism evidence="1 2">
    <name type="scientific">Coemansia aciculifera</name>
    <dbReference type="NCBI Taxonomy" id="417176"/>
    <lineage>
        <taxon>Eukaryota</taxon>
        <taxon>Fungi</taxon>
        <taxon>Fungi incertae sedis</taxon>
        <taxon>Zoopagomycota</taxon>
        <taxon>Kickxellomycotina</taxon>
        <taxon>Kickxellomycetes</taxon>
        <taxon>Kickxellales</taxon>
        <taxon>Kickxellaceae</taxon>
        <taxon>Coemansia</taxon>
    </lineage>
</organism>
<evidence type="ECO:0000313" key="1">
    <source>
        <dbReference type="EMBL" id="KAJ2889843.1"/>
    </source>
</evidence>
<dbReference type="EMBL" id="JANBVB010001633">
    <property type="protein sequence ID" value="KAJ2889843.1"/>
    <property type="molecule type" value="Genomic_DNA"/>
</dbReference>
<reference evidence="1" key="1">
    <citation type="submission" date="2022-07" db="EMBL/GenBank/DDBJ databases">
        <title>Phylogenomic reconstructions and comparative analyses of Kickxellomycotina fungi.</title>
        <authorList>
            <person name="Reynolds N.K."/>
            <person name="Stajich J.E."/>
            <person name="Barry K."/>
            <person name="Grigoriev I.V."/>
            <person name="Crous P."/>
            <person name="Smith M.E."/>
        </authorList>
    </citation>
    <scope>NUCLEOTIDE SEQUENCE</scope>
    <source>
        <strain evidence="1">CBS 190363</strain>
    </source>
</reference>
<gene>
    <name evidence="1" type="ORF">IWW38_004467</name>
</gene>
<comment type="caution">
    <text evidence="1">The sequence shown here is derived from an EMBL/GenBank/DDBJ whole genome shotgun (WGS) entry which is preliminary data.</text>
</comment>